<dbReference type="GO" id="GO:0016491">
    <property type="term" value="F:oxidoreductase activity"/>
    <property type="evidence" value="ECO:0007669"/>
    <property type="project" value="UniProtKB-KW"/>
</dbReference>
<evidence type="ECO:0000313" key="5">
    <source>
        <dbReference type="EMBL" id="QBO37233.1"/>
    </source>
</evidence>
<proteinExistence type="inferred from homology"/>
<organism evidence="5 6">
    <name type="scientific">Periweissella cryptocerci</name>
    <dbReference type="NCBI Taxonomy" id="2506420"/>
    <lineage>
        <taxon>Bacteria</taxon>
        <taxon>Bacillati</taxon>
        <taxon>Bacillota</taxon>
        <taxon>Bacilli</taxon>
        <taxon>Lactobacillales</taxon>
        <taxon>Lactobacillaceae</taxon>
        <taxon>Periweissella</taxon>
    </lineage>
</organism>
<dbReference type="Pfam" id="PF00248">
    <property type="entry name" value="Aldo_ket_red"/>
    <property type="match status" value="1"/>
</dbReference>
<dbReference type="GO" id="GO:0051596">
    <property type="term" value="P:methylglyoxal catabolic process"/>
    <property type="evidence" value="ECO:0007669"/>
    <property type="project" value="TreeGrafter"/>
</dbReference>
<dbReference type="CDD" id="cd19089">
    <property type="entry name" value="AKR_AKR14A1_2"/>
    <property type="match status" value="1"/>
</dbReference>
<dbReference type="EMBL" id="CP037940">
    <property type="protein sequence ID" value="QBO37233.1"/>
    <property type="molecule type" value="Genomic_DNA"/>
</dbReference>
<dbReference type="Gene3D" id="3.20.20.100">
    <property type="entry name" value="NADP-dependent oxidoreductase domain"/>
    <property type="match status" value="1"/>
</dbReference>
<dbReference type="InterPro" id="IPR036812">
    <property type="entry name" value="NAD(P)_OxRdtase_dom_sf"/>
</dbReference>
<sequence length="331" mass="37013">MVFAAAEDRYEKLPYNRVADTGMLLPSLSFGLWRNLGDQQPLSNSREVILNAFDNGIFSFDNASNYGPTNGTAEETFGYVFEKDLKPYRNELVITTKAGFHLFPGPFGESMSKKSVMQAMDLSLQRMHLDYVDIFYAHKWDPEVNVRETAEAMDLMVRQGKALYVGVSNYTTEQFNEIAEIFEELHTPFVGNQVSYNMLNREVEADGLLEAAAKHHAGVIPYGPLAEGLLTDRYLDGIPADMPLHWSNKAMLGEGGSDKVVAKLNALNDIAKQRGQKLSQMALAWLLKDERVPSVVIGASHTNHLLDNLKYAENADLSAEELKMIDDILNK</sequence>
<keyword evidence="6" id="KW-1185">Reference proteome</keyword>
<evidence type="ECO:0000256" key="2">
    <source>
        <dbReference type="ARBA" id="ARBA00022857"/>
    </source>
</evidence>
<dbReference type="KEGG" id="wei:EQG49_12580"/>
<evidence type="ECO:0000256" key="1">
    <source>
        <dbReference type="ARBA" id="ARBA00006515"/>
    </source>
</evidence>
<gene>
    <name evidence="5" type="ORF">EQG49_12580</name>
</gene>
<feature type="domain" description="NADP-dependent oxidoreductase" evidence="4">
    <location>
        <begin position="28"/>
        <end position="329"/>
    </location>
</feature>
<evidence type="ECO:0000259" key="4">
    <source>
        <dbReference type="Pfam" id="PF00248"/>
    </source>
</evidence>
<dbReference type="PANTHER" id="PTHR43150">
    <property type="entry name" value="HYPERKINETIC, ISOFORM M"/>
    <property type="match status" value="1"/>
</dbReference>
<evidence type="ECO:0000256" key="3">
    <source>
        <dbReference type="ARBA" id="ARBA00023002"/>
    </source>
</evidence>
<dbReference type="Proteomes" id="UP000292886">
    <property type="component" value="Chromosome"/>
</dbReference>
<dbReference type="OrthoDB" id="9773828at2"/>
<evidence type="ECO:0000313" key="6">
    <source>
        <dbReference type="Proteomes" id="UP000292886"/>
    </source>
</evidence>
<dbReference type="InterPro" id="IPR023210">
    <property type="entry name" value="NADP_OxRdtase_dom"/>
</dbReference>
<accession>A0A4P6YWS3</accession>
<protein>
    <submittedName>
        <fullName evidence="5">Aldo/keto reductase</fullName>
    </submittedName>
</protein>
<dbReference type="SUPFAM" id="SSF51430">
    <property type="entry name" value="NAD(P)-linked oxidoreductase"/>
    <property type="match status" value="1"/>
</dbReference>
<dbReference type="AlphaFoldDB" id="A0A4P6YWS3"/>
<dbReference type="PANTHER" id="PTHR43150:SF4">
    <property type="entry name" value="L-GLYCERALDEHYDE 3-PHOSPHATE REDUCTASE"/>
    <property type="match status" value="1"/>
</dbReference>
<reference evidence="6" key="1">
    <citation type="submission" date="2019-03" db="EMBL/GenBank/DDBJ databases">
        <title>Weissella sp. 26KH-42 Genome sequencing.</title>
        <authorList>
            <person name="Heo J."/>
            <person name="Kim S.-J."/>
            <person name="Kim J.-S."/>
            <person name="Hong S.-B."/>
            <person name="Kwon S.-W."/>
        </authorList>
    </citation>
    <scope>NUCLEOTIDE SEQUENCE [LARGE SCALE GENOMIC DNA]</scope>
    <source>
        <strain evidence="6">26KH-42</strain>
    </source>
</reference>
<dbReference type="InterPro" id="IPR005399">
    <property type="entry name" value="K_chnl_volt-dep_bsu_KCNAB-rel"/>
</dbReference>
<name>A0A4P6YWS3_9LACO</name>
<keyword evidence="2" id="KW-0521">NADP</keyword>
<dbReference type="RefSeq" id="WP_133364310.1">
    <property type="nucleotide sequence ID" value="NZ_CP037940.1"/>
</dbReference>
<comment type="similarity">
    <text evidence="1">Belongs to the shaker potassium channel beta subunit family.</text>
</comment>
<keyword evidence="3" id="KW-0560">Oxidoreductase</keyword>